<keyword evidence="2" id="KW-1185">Reference proteome</keyword>
<dbReference type="Proteomes" id="UP000199187">
    <property type="component" value="Unassembled WGS sequence"/>
</dbReference>
<protein>
    <submittedName>
        <fullName evidence="1">Uncharacterized protein</fullName>
    </submittedName>
</protein>
<evidence type="ECO:0000313" key="2">
    <source>
        <dbReference type="Proteomes" id="UP000199187"/>
    </source>
</evidence>
<gene>
    <name evidence="1" type="ORF">SAMN05192562_102651</name>
</gene>
<dbReference type="AlphaFoldDB" id="A0A1I7BJI2"/>
<sequence>MLSDDLKGMLFFMETYRNFPAPTRGNLEGLMIALHGDMRQTDQRLSPRGIRQNL</sequence>
<proteinExistence type="predicted"/>
<accession>A0A1I7BJI2</accession>
<organism evidence="1 2">
    <name type="scientific">Kosakonia arachidis</name>
    <dbReference type="NCBI Taxonomy" id="551989"/>
    <lineage>
        <taxon>Bacteria</taxon>
        <taxon>Pseudomonadati</taxon>
        <taxon>Pseudomonadota</taxon>
        <taxon>Gammaproteobacteria</taxon>
        <taxon>Enterobacterales</taxon>
        <taxon>Enterobacteriaceae</taxon>
        <taxon>Kosakonia</taxon>
    </lineage>
</organism>
<dbReference type="EMBL" id="FPAU01000002">
    <property type="protein sequence ID" value="SFT87312.1"/>
    <property type="molecule type" value="Genomic_DNA"/>
</dbReference>
<name>A0A1I7BJI2_9ENTR</name>
<evidence type="ECO:0000313" key="1">
    <source>
        <dbReference type="EMBL" id="SFT87312.1"/>
    </source>
</evidence>
<reference evidence="2" key="1">
    <citation type="submission" date="2016-10" db="EMBL/GenBank/DDBJ databases">
        <authorList>
            <person name="Varghese N."/>
            <person name="Submissions S."/>
        </authorList>
    </citation>
    <scope>NUCLEOTIDE SEQUENCE [LARGE SCALE GENOMIC DNA]</scope>
    <source>
        <strain evidence="2">Ah-143</strain>
    </source>
</reference>